<dbReference type="EMBL" id="CP038436">
    <property type="protein sequence ID" value="QBX54810.1"/>
    <property type="molecule type" value="Genomic_DNA"/>
</dbReference>
<dbReference type="Proteomes" id="UP000294853">
    <property type="component" value="Chromosome"/>
</dbReference>
<evidence type="ECO:0000256" key="1">
    <source>
        <dbReference type="SAM" id="SignalP"/>
    </source>
</evidence>
<organism evidence="2 3">
    <name type="scientific">Nocardioides seonyuensis</name>
    <dbReference type="NCBI Taxonomy" id="2518371"/>
    <lineage>
        <taxon>Bacteria</taxon>
        <taxon>Bacillati</taxon>
        <taxon>Actinomycetota</taxon>
        <taxon>Actinomycetes</taxon>
        <taxon>Propionibacteriales</taxon>
        <taxon>Nocardioidaceae</taxon>
        <taxon>Nocardioides</taxon>
    </lineage>
</organism>
<name>A0A4P7IDP7_9ACTN</name>
<gene>
    <name evidence="2" type="ORF">EXE58_04575</name>
</gene>
<keyword evidence="3" id="KW-1185">Reference proteome</keyword>
<feature type="chain" id="PRO_5039069073" evidence="1">
    <location>
        <begin position="28"/>
        <end position="215"/>
    </location>
</feature>
<sequence>MKRPLTAILTSGALAASVMAAAAPASAGPVTGPEMLTVSEVAVVYPELADAERIRSSGGITAPRAVMQDGRLRCDRYRSFRGTSRRHTLFFETISEKSVTLGQHVVRMSGVADAKGVLRHYRRYVSACEGSHATTDGEGGRARMVVRAWQAPRVGDGSVGLLVAFAQHGTTTWRRTLVARVGRSITAQEVEPYSGTGSADRLVTLSQLAVARLSG</sequence>
<proteinExistence type="predicted"/>
<dbReference type="KEGG" id="nsn:EXE58_04575"/>
<accession>A0A4P7IDP7</accession>
<evidence type="ECO:0000313" key="2">
    <source>
        <dbReference type="EMBL" id="QBX54810.1"/>
    </source>
</evidence>
<keyword evidence="1" id="KW-0732">Signal</keyword>
<dbReference type="OrthoDB" id="3781887at2"/>
<evidence type="ECO:0000313" key="3">
    <source>
        <dbReference type="Proteomes" id="UP000294853"/>
    </source>
</evidence>
<dbReference type="AlphaFoldDB" id="A0A4P7IDP7"/>
<feature type="signal peptide" evidence="1">
    <location>
        <begin position="1"/>
        <end position="27"/>
    </location>
</feature>
<protein>
    <submittedName>
        <fullName evidence="2">Sensor domain-containing protein</fullName>
    </submittedName>
</protein>
<dbReference type="RefSeq" id="WP_135266779.1">
    <property type="nucleotide sequence ID" value="NZ_CP038436.1"/>
</dbReference>
<reference evidence="2 3" key="1">
    <citation type="submission" date="2019-03" db="EMBL/GenBank/DDBJ databases">
        <title>Three New Species of Nocardioides, Nocardioides euryhalodurans sp. nov., Nocardioides seonyuensis sp. nov. and Nocardioides eburneoflavus sp. nov. Iolated from Soil.</title>
        <authorList>
            <person name="Roh S.G."/>
            <person name="Lee C."/>
            <person name="Kim M.-K."/>
            <person name="Kim S.B."/>
        </authorList>
    </citation>
    <scope>NUCLEOTIDE SEQUENCE [LARGE SCALE GENOMIC DNA]</scope>
    <source>
        <strain evidence="2 3">MMS17-SY207-3</strain>
    </source>
</reference>